<dbReference type="GO" id="GO:0005737">
    <property type="term" value="C:cytoplasm"/>
    <property type="evidence" value="ECO:0007669"/>
    <property type="project" value="TreeGrafter"/>
</dbReference>
<keyword evidence="4" id="KW-0723">Serine/threonine-protein kinase</keyword>
<evidence type="ECO:0000313" key="4">
    <source>
        <dbReference type="EMBL" id="MST81897.1"/>
    </source>
</evidence>
<gene>
    <name evidence="4" type="ORF">FYJ60_06170</name>
</gene>
<keyword evidence="4" id="KW-0808">Transferase</keyword>
<keyword evidence="4" id="KW-0418">Kinase</keyword>
<evidence type="ECO:0000313" key="5">
    <source>
        <dbReference type="Proteomes" id="UP000466864"/>
    </source>
</evidence>
<evidence type="ECO:0000256" key="2">
    <source>
        <dbReference type="SAM" id="Phobius"/>
    </source>
</evidence>
<dbReference type="CDD" id="cd14014">
    <property type="entry name" value="STKc_PknB_like"/>
    <property type="match status" value="1"/>
</dbReference>
<dbReference type="PANTHER" id="PTHR24361">
    <property type="entry name" value="MITOGEN-ACTIVATED KINASE KINASE KINASE"/>
    <property type="match status" value="1"/>
</dbReference>
<dbReference type="InterPro" id="IPR017441">
    <property type="entry name" value="Protein_kinase_ATP_BS"/>
</dbReference>
<feature type="domain" description="Protein kinase" evidence="3">
    <location>
        <begin position="21"/>
        <end position="289"/>
    </location>
</feature>
<keyword evidence="2" id="KW-0812">Transmembrane</keyword>
<proteinExistence type="predicted"/>
<dbReference type="InterPro" id="IPR000719">
    <property type="entry name" value="Prot_kinase_dom"/>
</dbReference>
<keyword evidence="5" id="KW-1185">Reference proteome</keyword>
<feature type="transmembrane region" description="Helical" evidence="2">
    <location>
        <begin position="335"/>
        <end position="358"/>
    </location>
</feature>
<dbReference type="Pfam" id="PF00069">
    <property type="entry name" value="Pkinase"/>
    <property type="match status" value="1"/>
</dbReference>
<keyword evidence="2" id="KW-1133">Transmembrane helix</keyword>
<protein>
    <submittedName>
        <fullName evidence="4">Serine/threonine protein kinase</fullName>
    </submittedName>
</protein>
<dbReference type="PROSITE" id="PS00107">
    <property type="entry name" value="PROTEIN_KINASE_ATP"/>
    <property type="match status" value="1"/>
</dbReference>
<dbReference type="SUPFAM" id="SSF56112">
    <property type="entry name" value="Protein kinase-like (PK-like)"/>
    <property type="match status" value="1"/>
</dbReference>
<dbReference type="InterPro" id="IPR053235">
    <property type="entry name" value="Ser_Thr_kinase"/>
</dbReference>
<keyword evidence="1" id="KW-0067">ATP-binding</keyword>
<dbReference type="EMBL" id="VUMV01000003">
    <property type="protein sequence ID" value="MST81897.1"/>
    <property type="molecule type" value="Genomic_DNA"/>
</dbReference>
<name>A0A7X2P7Z2_9FIRM</name>
<evidence type="ECO:0000259" key="3">
    <source>
        <dbReference type="PROSITE" id="PS50011"/>
    </source>
</evidence>
<dbReference type="GO" id="GO:0004674">
    <property type="term" value="F:protein serine/threonine kinase activity"/>
    <property type="evidence" value="ECO:0007669"/>
    <property type="project" value="UniProtKB-KW"/>
</dbReference>
<dbReference type="RefSeq" id="WP_154457801.1">
    <property type="nucleotide sequence ID" value="NZ_VUMV01000003.1"/>
</dbReference>
<comment type="caution">
    <text evidence="4">The sequence shown here is derived from an EMBL/GenBank/DDBJ whole genome shotgun (WGS) entry which is preliminary data.</text>
</comment>
<dbReference type="Gene3D" id="1.10.510.10">
    <property type="entry name" value="Transferase(Phosphotransferase) domain 1"/>
    <property type="match status" value="1"/>
</dbReference>
<feature type="binding site" evidence="1">
    <location>
        <position position="50"/>
    </location>
    <ligand>
        <name>ATP</name>
        <dbReference type="ChEBI" id="CHEBI:30616"/>
    </ligand>
</feature>
<dbReference type="GO" id="GO:0005524">
    <property type="term" value="F:ATP binding"/>
    <property type="evidence" value="ECO:0007669"/>
    <property type="project" value="UniProtKB-UniRule"/>
</dbReference>
<organism evidence="4 5">
    <name type="scientific">Bilifractor porci</name>
    <dbReference type="NCBI Taxonomy" id="2606636"/>
    <lineage>
        <taxon>Bacteria</taxon>
        <taxon>Bacillati</taxon>
        <taxon>Bacillota</taxon>
        <taxon>Clostridia</taxon>
        <taxon>Lachnospirales</taxon>
        <taxon>Lachnospiraceae</taxon>
        <taxon>Bilifractor</taxon>
    </lineage>
</organism>
<sequence>MTEQAESNRYLPNGSILLERYKIIRALGQGGFSITYLVFDRVLSVNAALKECFPSQMAVRESDGRTVSVLPDQQERFAHIRDSFQKEAEFTFGDYDQTGICAVKDFFEANGTVYIVEEYLPGGTFKEYLRQKSDHRVPAEELRNLFLPVMKGLAFLHEKGSIHGDISPDNLMFDGQGRMKIVDFGSSWLFAEEKRNYRTFKPGYAAPEQYLTDGIIGPWTDIYALCAVLYEALTGKCPYSAEKRKKGKELRPIRDITDLDPGVESAVLQGLQLDIPKRFFWMGTLMERLEMEDADVQKRLPETRKQWSEAWMQAAMAPSFLAAKRRRLSRRQKTLLKRTAIALAAGYGLLIAGSFLYLRMHPVEAFQIRLQQARVSAQRQKENAYYPADAALRKTLESYPSSTTDSHVTYQSIPESWFRKHHIYGNQANLFAADVDLIEDVMAYAYGQNIHVASSEFSGDVTYDTDYQDLKAACEAENTYHIRTDDADSATIIQITYDIRDNRILHLSVNGSKEAAAAFLREVFPYLAAGKYLKDAEIEELFATAHRQKNRHEEDSSESEGAKWETNRSGCLFLKEDPMNSDDSNNYSLDVSRTDDALFGWFGYYEY</sequence>
<reference evidence="4 5" key="1">
    <citation type="submission" date="2019-08" db="EMBL/GenBank/DDBJ databases">
        <title>In-depth cultivation of the pig gut microbiome towards novel bacterial diversity and tailored functional studies.</title>
        <authorList>
            <person name="Wylensek D."/>
            <person name="Hitch T.C.A."/>
            <person name="Clavel T."/>
        </authorList>
    </citation>
    <scope>NUCLEOTIDE SEQUENCE [LARGE SCALE GENOMIC DNA]</scope>
    <source>
        <strain evidence="4 5">Oil+RF-744-WCA-WT-13</strain>
    </source>
</reference>
<dbReference type="AlphaFoldDB" id="A0A7X2P7Z2"/>
<keyword evidence="2" id="KW-0472">Membrane</keyword>
<accession>A0A7X2P7Z2</accession>
<dbReference type="PROSITE" id="PS50011">
    <property type="entry name" value="PROTEIN_KINASE_DOM"/>
    <property type="match status" value="1"/>
</dbReference>
<keyword evidence="1" id="KW-0547">Nucleotide-binding</keyword>
<dbReference type="Proteomes" id="UP000466864">
    <property type="component" value="Unassembled WGS sequence"/>
</dbReference>
<dbReference type="InterPro" id="IPR011009">
    <property type="entry name" value="Kinase-like_dom_sf"/>
</dbReference>
<evidence type="ECO:0000256" key="1">
    <source>
        <dbReference type="PROSITE-ProRule" id="PRU10141"/>
    </source>
</evidence>